<dbReference type="Proteomes" id="UP000190648">
    <property type="component" value="Unassembled WGS sequence"/>
</dbReference>
<evidence type="ECO:0000313" key="2">
    <source>
        <dbReference type="Proteomes" id="UP000190648"/>
    </source>
</evidence>
<evidence type="ECO:0000313" key="1">
    <source>
        <dbReference type="EMBL" id="OPJ84636.1"/>
    </source>
</evidence>
<name>A0A1V4KJK1_PATFA</name>
<dbReference type="EMBL" id="LSYS01003057">
    <property type="protein sequence ID" value="OPJ84636.1"/>
    <property type="molecule type" value="Genomic_DNA"/>
</dbReference>
<organism evidence="1 2">
    <name type="scientific">Patagioenas fasciata monilis</name>
    <dbReference type="NCBI Taxonomy" id="372326"/>
    <lineage>
        <taxon>Eukaryota</taxon>
        <taxon>Metazoa</taxon>
        <taxon>Chordata</taxon>
        <taxon>Craniata</taxon>
        <taxon>Vertebrata</taxon>
        <taxon>Euteleostomi</taxon>
        <taxon>Archelosauria</taxon>
        <taxon>Archosauria</taxon>
        <taxon>Dinosauria</taxon>
        <taxon>Saurischia</taxon>
        <taxon>Theropoda</taxon>
        <taxon>Coelurosauria</taxon>
        <taxon>Aves</taxon>
        <taxon>Neognathae</taxon>
        <taxon>Neoaves</taxon>
        <taxon>Columbimorphae</taxon>
        <taxon>Columbiformes</taxon>
        <taxon>Columbidae</taxon>
        <taxon>Patagioenas</taxon>
    </lineage>
</organism>
<gene>
    <name evidence="1" type="ORF">AV530_015988</name>
</gene>
<dbReference type="AlphaFoldDB" id="A0A1V4KJK1"/>
<comment type="caution">
    <text evidence="1">The sequence shown here is derived from an EMBL/GenBank/DDBJ whole genome shotgun (WGS) entry which is preliminary data.</text>
</comment>
<dbReference type="OrthoDB" id="10255512at2759"/>
<protein>
    <submittedName>
        <fullName evidence="1">Uncharacterized protein</fullName>
    </submittedName>
</protein>
<keyword evidence="2" id="KW-1185">Reference proteome</keyword>
<reference evidence="1 2" key="1">
    <citation type="submission" date="2016-02" db="EMBL/GenBank/DDBJ databases">
        <title>Band-tailed pigeon sequencing and assembly.</title>
        <authorList>
            <person name="Soares A.E."/>
            <person name="Novak B.J."/>
            <person name="Rice E.S."/>
            <person name="O'Connell B."/>
            <person name="Chang D."/>
            <person name="Weber S."/>
            <person name="Shapiro B."/>
        </authorList>
    </citation>
    <scope>NUCLEOTIDE SEQUENCE [LARGE SCALE GENOMIC DNA]</scope>
    <source>
        <strain evidence="1">BTP2013</strain>
        <tissue evidence="1">Blood</tissue>
    </source>
</reference>
<proteinExistence type="predicted"/>
<accession>A0A1V4KJK1</accession>
<dbReference type="STRING" id="372326.A0A1V4KJK1"/>
<sequence>MLCVLPDIPRHKGAVGDSLIWKSKGDTESTGQGFSQFHKILGIAFFLLPCCAQGNPSGIPPLPVFAHLPEDGIDEDFISGFLPLVDDEIGDIIHQLEHWISRLEGVQQYLLAPISSPTHSFQPCVTPLVKLCHEHKETGTQASPPANLNPWLDTSNTRSGCPAAKDEHPHKATRFYLQDISRTLRSFRLLTWRKS</sequence>